<sequence length="283" mass="31578">MASSVEISKFTGHSRSVSLPSRCHPLTTAVEDQLDRLRSSEATSSSVCQNLRGLKDLYESINDLLQLPLSEQAISDDYLSKCIEQSLGGSIRLLDFCGTIREVFSQMKECVQGLESSLRRKRGGDSGLASEVETYIKSKKRMQKVISKISETLKRVEKKKKDSNKETALSIIREAEDISLSVFESLLCLLSGSKAKPEIKGWSLVSKLVSSKHISCEENVNDNNVEGLYVDLSVLKSVEDVKPRVLKRLEASESTIQDIEEDLECLFRHLVKTRASLLNVLNH</sequence>
<dbReference type="KEGG" id="rarg:115738725"/>
<dbReference type="PANTHER" id="PTHR33070:SF115">
    <property type="entry name" value="T23E18.15"/>
    <property type="match status" value="1"/>
</dbReference>
<reference evidence="3" key="2">
    <citation type="submission" date="2025-08" db="UniProtKB">
        <authorList>
            <consortium name="RefSeq"/>
        </authorList>
    </citation>
    <scope>IDENTIFICATION</scope>
    <source>
        <tissue evidence="3">Leaf</tissue>
    </source>
</reference>
<gene>
    <name evidence="3" type="primary">LOC115738725</name>
</gene>
<feature type="coiled-coil region" evidence="1">
    <location>
        <begin position="139"/>
        <end position="166"/>
    </location>
</feature>
<keyword evidence="1" id="KW-0175">Coiled coil</keyword>
<accession>A0A8B8NXL0</accession>
<evidence type="ECO:0000313" key="2">
    <source>
        <dbReference type="Proteomes" id="UP000827889"/>
    </source>
</evidence>
<name>A0A8B8NXL0_9MYRT</name>
<dbReference type="Pfam" id="PF03087">
    <property type="entry name" value="BPS1"/>
    <property type="match status" value="1"/>
</dbReference>
<keyword evidence="2" id="KW-1185">Reference proteome</keyword>
<dbReference type="GO" id="GO:0048367">
    <property type="term" value="P:shoot system development"/>
    <property type="evidence" value="ECO:0007669"/>
    <property type="project" value="InterPro"/>
</dbReference>
<dbReference type="RefSeq" id="XP_030527296.1">
    <property type="nucleotide sequence ID" value="XM_030671436.1"/>
</dbReference>
<organism evidence="2 3">
    <name type="scientific">Rhodamnia argentea</name>
    <dbReference type="NCBI Taxonomy" id="178133"/>
    <lineage>
        <taxon>Eukaryota</taxon>
        <taxon>Viridiplantae</taxon>
        <taxon>Streptophyta</taxon>
        <taxon>Embryophyta</taxon>
        <taxon>Tracheophyta</taxon>
        <taxon>Spermatophyta</taxon>
        <taxon>Magnoliopsida</taxon>
        <taxon>eudicotyledons</taxon>
        <taxon>Gunneridae</taxon>
        <taxon>Pentapetalae</taxon>
        <taxon>rosids</taxon>
        <taxon>malvids</taxon>
        <taxon>Myrtales</taxon>
        <taxon>Myrtaceae</taxon>
        <taxon>Myrtoideae</taxon>
        <taxon>Myrteae</taxon>
        <taxon>Australasian group</taxon>
        <taxon>Rhodamnia</taxon>
    </lineage>
</organism>
<proteinExistence type="predicted"/>
<dbReference type="GeneID" id="115738725"/>
<dbReference type="PANTHER" id="PTHR33070">
    <property type="entry name" value="OS06G0725500 PROTEIN"/>
    <property type="match status" value="1"/>
</dbReference>
<dbReference type="InterPro" id="IPR004320">
    <property type="entry name" value="BPS1_pln"/>
</dbReference>
<dbReference type="GO" id="GO:0048364">
    <property type="term" value="P:root development"/>
    <property type="evidence" value="ECO:0007669"/>
    <property type="project" value="InterPro"/>
</dbReference>
<protein>
    <submittedName>
        <fullName evidence="3">Uncharacterized protein LOC115738725</fullName>
    </submittedName>
</protein>
<evidence type="ECO:0000313" key="3">
    <source>
        <dbReference type="RefSeq" id="XP_030527296.1"/>
    </source>
</evidence>
<dbReference type="OrthoDB" id="1701699at2759"/>
<dbReference type="AlphaFoldDB" id="A0A8B8NXL0"/>
<dbReference type="Proteomes" id="UP000827889">
    <property type="component" value="Chromosome 2"/>
</dbReference>
<evidence type="ECO:0000256" key="1">
    <source>
        <dbReference type="SAM" id="Coils"/>
    </source>
</evidence>
<reference evidence="2" key="1">
    <citation type="submission" date="2025-05" db="UniProtKB">
        <authorList>
            <consortium name="RefSeq"/>
        </authorList>
    </citation>
    <scope>NUCLEOTIDE SEQUENCE [LARGE SCALE GENOMIC DNA]</scope>
</reference>